<protein>
    <submittedName>
        <fullName evidence="1">Uncharacterized protein</fullName>
    </submittedName>
</protein>
<name>A0AAV9IPU8_CYACA</name>
<evidence type="ECO:0000313" key="1">
    <source>
        <dbReference type="EMBL" id="KAK4534372.1"/>
    </source>
</evidence>
<comment type="caution">
    <text evidence="1">The sequence shown here is derived from an EMBL/GenBank/DDBJ whole genome shotgun (WGS) entry which is preliminary data.</text>
</comment>
<gene>
    <name evidence="1" type="ORF">CDCA_CDCA01G0397</name>
</gene>
<evidence type="ECO:0000313" key="2">
    <source>
        <dbReference type="Proteomes" id="UP001301350"/>
    </source>
</evidence>
<keyword evidence="2" id="KW-1185">Reference proteome</keyword>
<proteinExistence type="predicted"/>
<dbReference type="AlphaFoldDB" id="A0AAV9IPU8"/>
<dbReference type="Proteomes" id="UP001301350">
    <property type="component" value="Unassembled WGS sequence"/>
</dbReference>
<reference evidence="1 2" key="1">
    <citation type="submission" date="2022-07" db="EMBL/GenBank/DDBJ databases">
        <title>Genome-wide signatures of adaptation to extreme environments.</title>
        <authorList>
            <person name="Cho C.H."/>
            <person name="Yoon H.S."/>
        </authorList>
    </citation>
    <scope>NUCLEOTIDE SEQUENCE [LARGE SCALE GENOMIC DNA]</scope>
    <source>
        <strain evidence="1 2">DBV 063 E5</strain>
    </source>
</reference>
<sequence length="404" mass="42489">MAGSSTSEAAVSAPPSINEANQVLPTVLEDALLATACYVEWQASRSTISTQLASENQWVLPPALADCLWSAHTGCEPALYAPVRQLLREDPETLGAELARVAAAAVDPPPSPLLAAEVVSSANTTPTLPRSSRLLRILYHFYRRRVDASTADPSTVDANGGPVPAAAIQAVRTVLTRQDRRTLLPVLLHNLQQQAQWTSAGNEALIKCFHELGGVVYVQIGFTHSVAAGAVVPVPPTAESLGDITALVRIQRHAPAALDASVPPAAWPSTPSAADVATVRLPASLRRLYQTDVRVRDALDTVGMDAVARLAGWRLDAAPGARRKLDGPQTAMQRGLVGRVLLPEAGTEGEVDSGAPAAEWQIATLRLSGGAAEVPYRPSAVLSGENGAVAIPSERRAGLIEEMD</sequence>
<accession>A0AAV9IPU8</accession>
<organism evidence="1 2">
    <name type="scientific">Cyanidium caldarium</name>
    <name type="common">Red alga</name>
    <dbReference type="NCBI Taxonomy" id="2771"/>
    <lineage>
        <taxon>Eukaryota</taxon>
        <taxon>Rhodophyta</taxon>
        <taxon>Bangiophyceae</taxon>
        <taxon>Cyanidiales</taxon>
        <taxon>Cyanidiaceae</taxon>
        <taxon>Cyanidium</taxon>
    </lineage>
</organism>
<dbReference type="EMBL" id="JANCYW010000001">
    <property type="protein sequence ID" value="KAK4534372.1"/>
    <property type="molecule type" value="Genomic_DNA"/>
</dbReference>